<keyword evidence="14" id="KW-1185">Reference proteome</keyword>
<comment type="subcellular location">
    <subcellularLocation>
        <location evidence="1">Membrane</location>
        <topology evidence="1">Peripheral membrane protein</topology>
    </subcellularLocation>
</comment>
<protein>
    <recommendedName>
        <fullName evidence="9">Oxysterol-binding protein</fullName>
    </recommendedName>
</protein>
<dbReference type="Gene3D" id="2.40.160.120">
    <property type="match status" value="1"/>
</dbReference>
<proteinExistence type="inferred from homology"/>
<dbReference type="InterPro" id="IPR011993">
    <property type="entry name" value="PH-like_dom_sf"/>
</dbReference>
<dbReference type="SMART" id="SM00233">
    <property type="entry name" value="PH"/>
    <property type="match status" value="1"/>
</dbReference>
<keyword evidence="3 9" id="KW-0813">Transport</keyword>
<dbReference type="KEGG" id="tad:TRIADDRAFT_27761"/>
<dbReference type="RefSeq" id="XP_002114493.1">
    <property type="nucleotide sequence ID" value="XM_002114457.1"/>
</dbReference>
<dbReference type="InterPro" id="IPR037239">
    <property type="entry name" value="OSBP_sf"/>
</dbReference>
<keyword evidence="7" id="KW-0472">Membrane</keyword>
<evidence type="ECO:0000259" key="12">
    <source>
        <dbReference type="PROSITE" id="PS50003"/>
    </source>
</evidence>
<dbReference type="InterPro" id="IPR000648">
    <property type="entry name" value="Oxysterol-bd"/>
</dbReference>
<organism evidence="13 14">
    <name type="scientific">Trichoplax adhaerens</name>
    <name type="common">Trichoplax reptans</name>
    <dbReference type="NCBI Taxonomy" id="10228"/>
    <lineage>
        <taxon>Eukaryota</taxon>
        <taxon>Metazoa</taxon>
        <taxon>Placozoa</taxon>
        <taxon>Uniplacotomia</taxon>
        <taxon>Trichoplacea</taxon>
        <taxon>Trichoplacidae</taxon>
        <taxon>Trichoplax</taxon>
    </lineage>
</organism>
<evidence type="ECO:0000256" key="7">
    <source>
        <dbReference type="ARBA" id="ARBA00023136"/>
    </source>
</evidence>
<dbReference type="EMBL" id="DS985247">
    <property type="protein sequence ID" value="EDV23583.1"/>
    <property type="molecule type" value="Genomic_DNA"/>
</dbReference>
<dbReference type="PhylomeDB" id="B3S1X6"/>
<dbReference type="PANTHER" id="PTHR10972:SF205">
    <property type="entry name" value="OXYSTEROL-BINDING PROTEIN 1"/>
    <property type="match status" value="1"/>
</dbReference>
<sequence>MPDGRVYPDNFSGWLYKWTNYIKGYQKRYFVLCNGLLSYYRNQAEMAHTCRGTINLAGAHIYTEDLFNFVVSNGSTQVFHLRAANEVERQRWVTALELCKASAIKLLELGDEEDVGKIEIAPYVRSLGNKMKELQTRHELVVSHLSSFQRSISEILVDGTENDNALITISDKASMFKITAVDLAKACEEYLSLAQSQERRWQQAIDFERQKRATLEESLETLAKQMNHLETRLRAQNKISRSSSIKGHDLAMNTSDDESDNEFYDATDVTVDVPANTPLIKPSVSVSSTSSQPSANINTETEEECDGAEANLALNFFNGKRIDVLLRDRIPEKPNIRLNLWSILKNCIGKELTKIPLPVNFNEPLSFLQRLTEDLEYSEILDRAAACDDPCEQLAYVAAFTVSSYANTTYRISKPFNPLLGETFEYDRRSDLGWRSLCEQVSHHPPASAQYVEHKDWVLWQDFSMTSKFRGKYIQIIPQGIAHLVFPKSGNHYTWRKVTTTIHNIIVGKLWVDQSGEMEITNHSNRDKCYLKYSAYSYFARDTPRKVSGQVVDAKRLVRYVINGTWDNKIEYAKVIDPIPLEEYYNAVKSGKPPPTTQSTLSWQKNSLPPGRENMYGFAPLTCSLNAPVDGIAPTDSRLRPDQRCMEKGDFDGANSEKLRLEEKQRGKRHKYEAMVTSAKESGNLPPKPFEPIWFKKVFDEFCNRDVHVYRGNYWESRDVQDFSSSPDIF</sequence>
<dbReference type="GO" id="GO:0006869">
    <property type="term" value="P:lipid transport"/>
    <property type="evidence" value="ECO:0007669"/>
    <property type="project" value="UniProtKB-KW"/>
</dbReference>
<dbReference type="OMA" id="LPEMKGW"/>
<dbReference type="PANTHER" id="PTHR10972">
    <property type="entry name" value="OXYSTEROL-BINDING PROTEIN-RELATED"/>
    <property type="match status" value="1"/>
</dbReference>
<feature type="coiled-coil region" evidence="10">
    <location>
        <begin position="205"/>
        <end position="239"/>
    </location>
</feature>
<dbReference type="GO" id="GO:0032934">
    <property type="term" value="F:sterol binding"/>
    <property type="evidence" value="ECO:0000318"/>
    <property type="project" value="GO_Central"/>
</dbReference>
<reference evidence="13 14" key="1">
    <citation type="journal article" date="2008" name="Nature">
        <title>The Trichoplax genome and the nature of placozoans.</title>
        <authorList>
            <person name="Srivastava M."/>
            <person name="Begovic E."/>
            <person name="Chapman J."/>
            <person name="Putnam N.H."/>
            <person name="Hellsten U."/>
            <person name="Kawashima T."/>
            <person name="Kuo A."/>
            <person name="Mitros T."/>
            <person name="Salamov A."/>
            <person name="Carpenter M.L."/>
            <person name="Signorovitch A.Y."/>
            <person name="Moreno M.A."/>
            <person name="Kamm K."/>
            <person name="Grimwood J."/>
            <person name="Schmutz J."/>
            <person name="Shapiro H."/>
            <person name="Grigoriev I.V."/>
            <person name="Buss L.W."/>
            <person name="Schierwater B."/>
            <person name="Dellaporta S.L."/>
            <person name="Rokhsar D.S."/>
        </authorList>
    </citation>
    <scope>NUCLEOTIDE SEQUENCE [LARGE SCALE GENOMIC DNA]</scope>
    <source>
        <strain evidence="13 14">Grell-BS-1999</strain>
    </source>
</reference>
<dbReference type="GO" id="GO:0005886">
    <property type="term" value="C:plasma membrane"/>
    <property type="evidence" value="ECO:0000318"/>
    <property type="project" value="GO_Central"/>
</dbReference>
<dbReference type="Gene3D" id="2.30.29.30">
    <property type="entry name" value="Pleckstrin-homology domain (PH domain)/Phosphotyrosine-binding domain (PTB)"/>
    <property type="match status" value="1"/>
</dbReference>
<dbReference type="Proteomes" id="UP000009022">
    <property type="component" value="Unassembled WGS sequence"/>
</dbReference>
<feature type="region of interest" description="Disordered" evidence="11">
    <location>
        <begin position="281"/>
        <end position="304"/>
    </location>
</feature>
<dbReference type="FunFam" id="2.40.160.120:FF:000003">
    <property type="entry name" value="Oxysterol-binding protein"/>
    <property type="match status" value="1"/>
</dbReference>
<dbReference type="Pfam" id="PF01237">
    <property type="entry name" value="Oxysterol_BP"/>
    <property type="match status" value="1"/>
</dbReference>
<evidence type="ECO:0000256" key="8">
    <source>
        <dbReference type="RuleBase" id="RU003844"/>
    </source>
</evidence>
<dbReference type="FunCoup" id="B3S1X6">
    <property type="interactions" value="2116"/>
</dbReference>
<dbReference type="STRING" id="10228.B3S1X6"/>
<comment type="similarity">
    <text evidence="2 8">Belongs to the OSBP family.</text>
</comment>
<evidence type="ECO:0000256" key="6">
    <source>
        <dbReference type="ARBA" id="ARBA00023121"/>
    </source>
</evidence>
<evidence type="ECO:0000256" key="1">
    <source>
        <dbReference type="ARBA" id="ARBA00004170"/>
    </source>
</evidence>
<evidence type="ECO:0000256" key="5">
    <source>
        <dbReference type="ARBA" id="ARBA00023055"/>
    </source>
</evidence>
<evidence type="ECO:0000313" key="13">
    <source>
        <dbReference type="EMBL" id="EDV23583.1"/>
    </source>
</evidence>
<evidence type="ECO:0000256" key="4">
    <source>
        <dbReference type="ARBA" id="ARBA00022553"/>
    </source>
</evidence>
<accession>B3S1X6</accession>
<dbReference type="GO" id="GO:0097038">
    <property type="term" value="C:perinuclear endoplasmic reticulum"/>
    <property type="evidence" value="ECO:0000318"/>
    <property type="project" value="GO_Central"/>
</dbReference>
<dbReference type="SUPFAM" id="SSF144000">
    <property type="entry name" value="Oxysterol-binding protein-like"/>
    <property type="match status" value="1"/>
</dbReference>
<keyword evidence="10" id="KW-0175">Coiled coil</keyword>
<keyword evidence="6" id="KW-0446">Lipid-binding</keyword>
<dbReference type="PROSITE" id="PS50003">
    <property type="entry name" value="PH_DOMAIN"/>
    <property type="match status" value="1"/>
</dbReference>
<evidence type="ECO:0000256" key="11">
    <source>
        <dbReference type="SAM" id="MobiDB-lite"/>
    </source>
</evidence>
<name>B3S1X6_TRIAD</name>
<dbReference type="Pfam" id="PF00169">
    <property type="entry name" value="PH"/>
    <property type="match status" value="1"/>
</dbReference>
<evidence type="ECO:0000256" key="2">
    <source>
        <dbReference type="ARBA" id="ARBA00008842"/>
    </source>
</evidence>
<dbReference type="SUPFAM" id="SSF50729">
    <property type="entry name" value="PH domain-like"/>
    <property type="match status" value="1"/>
</dbReference>
<evidence type="ECO:0000256" key="3">
    <source>
        <dbReference type="ARBA" id="ARBA00022448"/>
    </source>
</evidence>
<dbReference type="PROSITE" id="PS01013">
    <property type="entry name" value="OSBP"/>
    <property type="match status" value="1"/>
</dbReference>
<dbReference type="GO" id="GO:0005829">
    <property type="term" value="C:cytosol"/>
    <property type="evidence" value="ECO:0000318"/>
    <property type="project" value="GO_Central"/>
</dbReference>
<gene>
    <name evidence="13" type="ORF">TRIADDRAFT_27761</name>
</gene>
<dbReference type="HOGENOM" id="CLU_007105_5_1_1"/>
<dbReference type="AlphaFoldDB" id="B3S1X6"/>
<feature type="compositionally biased region" description="Low complexity" evidence="11">
    <location>
        <begin position="282"/>
        <end position="294"/>
    </location>
</feature>
<dbReference type="InterPro" id="IPR001849">
    <property type="entry name" value="PH_domain"/>
</dbReference>
<dbReference type="CDD" id="cd13284">
    <property type="entry name" value="PH_OSBP_ORP4"/>
    <property type="match status" value="1"/>
</dbReference>
<dbReference type="OrthoDB" id="1854502at2759"/>
<keyword evidence="5 9" id="KW-0445">Lipid transport</keyword>
<evidence type="ECO:0000256" key="10">
    <source>
        <dbReference type="SAM" id="Coils"/>
    </source>
</evidence>
<keyword evidence="4" id="KW-0597">Phosphoprotein</keyword>
<dbReference type="CTD" id="6755391"/>
<feature type="domain" description="PH" evidence="12">
    <location>
        <begin position="8"/>
        <end position="101"/>
    </location>
</feature>
<evidence type="ECO:0000313" key="14">
    <source>
        <dbReference type="Proteomes" id="UP000009022"/>
    </source>
</evidence>
<dbReference type="InterPro" id="IPR018494">
    <property type="entry name" value="Oxysterol-bd_CS"/>
</dbReference>
<evidence type="ECO:0000256" key="9">
    <source>
        <dbReference type="RuleBase" id="RU003845"/>
    </source>
</evidence>
<dbReference type="GeneID" id="6755391"/>
<dbReference type="InParanoid" id="B3S1X6"/>
<dbReference type="eggNOG" id="KOG1737">
    <property type="taxonomic scope" value="Eukaryota"/>
</dbReference>